<protein>
    <recommendedName>
        <fullName evidence="3">DUF1433 domain-containing protein</fullName>
    </recommendedName>
</protein>
<dbReference type="EMBL" id="MRTJ01000009">
    <property type="protein sequence ID" value="OMF11762.1"/>
    <property type="molecule type" value="Genomic_DNA"/>
</dbReference>
<gene>
    <name evidence="1" type="ORF">BK131_20010</name>
</gene>
<name>A0A1R1BPD8_PAEAM</name>
<sequence length="114" mass="12843">MQVKPIALTLLIFLFLLGGCSSMSTSDKQSIVDTATPISVQYIKKYYDADFIVTSHDIDAPYIHSRLYLNGHIKGHEDEQITISYDYDTQEVISVQGPGWFIDSRNPKKEVPSS</sequence>
<dbReference type="OrthoDB" id="2621075at2"/>
<accession>A0A1R1BPD8</accession>
<organism evidence="1 2">
    <name type="scientific">Paenibacillus amylolyticus</name>
    <dbReference type="NCBI Taxonomy" id="1451"/>
    <lineage>
        <taxon>Bacteria</taxon>
        <taxon>Bacillati</taxon>
        <taxon>Bacillota</taxon>
        <taxon>Bacilli</taxon>
        <taxon>Bacillales</taxon>
        <taxon>Paenibacillaceae</taxon>
        <taxon>Paenibacillus</taxon>
    </lineage>
</organism>
<reference evidence="1 2" key="1">
    <citation type="submission" date="2016-11" db="EMBL/GenBank/DDBJ databases">
        <title>Paenibacillus species isolates.</title>
        <authorList>
            <person name="Beno S.M."/>
        </authorList>
    </citation>
    <scope>NUCLEOTIDE SEQUENCE [LARGE SCALE GENOMIC DNA]</scope>
    <source>
        <strain evidence="1 2">FSL H8-0246</strain>
    </source>
</reference>
<evidence type="ECO:0000313" key="2">
    <source>
        <dbReference type="Proteomes" id="UP000187134"/>
    </source>
</evidence>
<proteinExistence type="predicted"/>
<evidence type="ECO:0008006" key="3">
    <source>
        <dbReference type="Google" id="ProtNLM"/>
    </source>
</evidence>
<comment type="caution">
    <text evidence="1">The sequence shown here is derived from an EMBL/GenBank/DDBJ whole genome shotgun (WGS) entry which is preliminary data.</text>
</comment>
<evidence type="ECO:0000313" key="1">
    <source>
        <dbReference type="EMBL" id="OMF11762.1"/>
    </source>
</evidence>
<dbReference type="AlphaFoldDB" id="A0A1R1BPD8"/>
<dbReference type="Proteomes" id="UP000187134">
    <property type="component" value="Unassembled WGS sequence"/>
</dbReference>
<dbReference type="PROSITE" id="PS51257">
    <property type="entry name" value="PROKAR_LIPOPROTEIN"/>
    <property type="match status" value="1"/>
</dbReference>